<protein>
    <submittedName>
        <fullName evidence="1">Uncharacterized protein</fullName>
    </submittedName>
</protein>
<proteinExistence type="predicted"/>
<feature type="non-terminal residue" evidence="1">
    <location>
        <position position="119"/>
    </location>
</feature>
<dbReference type="EMBL" id="ML005918">
    <property type="protein sequence ID" value="RKP17286.1"/>
    <property type="molecule type" value="Genomic_DNA"/>
</dbReference>
<name>A0A4P9YDA9_ROZAC</name>
<gene>
    <name evidence="1" type="ORF">ROZALSC1DRAFT_30885</name>
</gene>
<dbReference type="Proteomes" id="UP000281549">
    <property type="component" value="Unassembled WGS sequence"/>
</dbReference>
<sequence length="119" mass="13839">MNTFCYSPESMLESVPNLQGNYPPTFPETLGDFWNMRSQIVDGLLEFYALEGRGNVMERRNIVARWAGYNDTKDGYIDPKDRWPFTGPIFQLFNLYCRRRNSTTISRNTGCFLELEFAG</sequence>
<evidence type="ECO:0000313" key="2">
    <source>
        <dbReference type="Proteomes" id="UP000281549"/>
    </source>
</evidence>
<organism evidence="1 2">
    <name type="scientific">Rozella allomycis (strain CSF55)</name>
    <dbReference type="NCBI Taxonomy" id="988480"/>
    <lineage>
        <taxon>Eukaryota</taxon>
        <taxon>Fungi</taxon>
        <taxon>Fungi incertae sedis</taxon>
        <taxon>Cryptomycota</taxon>
        <taxon>Cryptomycota incertae sedis</taxon>
        <taxon>Rozella</taxon>
    </lineage>
</organism>
<dbReference type="AlphaFoldDB" id="A0A4P9YDA9"/>
<reference evidence="2" key="1">
    <citation type="journal article" date="2018" name="Nat. Microbiol.">
        <title>Leveraging single-cell genomics to expand the fungal tree of life.</title>
        <authorList>
            <person name="Ahrendt S.R."/>
            <person name="Quandt C.A."/>
            <person name="Ciobanu D."/>
            <person name="Clum A."/>
            <person name="Salamov A."/>
            <person name="Andreopoulos B."/>
            <person name="Cheng J.F."/>
            <person name="Woyke T."/>
            <person name="Pelin A."/>
            <person name="Henrissat B."/>
            <person name="Reynolds N.K."/>
            <person name="Benny G.L."/>
            <person name="Smith M.E."/>
            <person name="James T.Y."/>
            <person name="Grigoriev I.V."/>
        </authorList>
    </citation>
    <scope>NUCLEOTIDE SEQUENCE [LARGE SCALE GENOMIC DNA]</scope>
    <source>
        <strain evidence="2">CSF55</strain>
    </source>
</reference>
<evidence type="ECO:0000313" key="1">
    <source>
        <dbReference type="EMBL" id="RKP17286.1"/>
    </source>
</evidence>
<accession>A0A4P9YDA9</accession>